<organism evidence="2 4">
    <name type="scientific">Medicago truncatula</name>
    <name type="common">Barrel medic</name>
    <name type="synonym">Medicago tribuloides</name>
    <dbReference type="NCBI Taxonomy" id="3880"/>
    <lineage>
        <taxon>Eukaryota</taxon>
        <taxon>Viridiplantae</taxon>
        <taxon>Streptophyta</taxon>
        <taxon>Embryophyta</taxon>
        <taxon>Tracheophyta</taxon>
        <taxon>Spermatophyta</taxon>
        <taxon>Magnoliopsida</taxon>
        <taxon>eudicotyledons</taxon>
        <taxon>Gunneridae</taxon>
        <taxon>Pentapetalae</taxon>
        <taxon>rosids</taxon>
        <taxon>fabids</taxon>
        <taxon>Fabales</taxon>
        <taxon>Fabaceae</taxon>
        <taxon>Papilionoideae</taxon>
        <taxon>50 kb inversion clade</taxon>
        <taxon>NPAAA clade</taxon>
        <taxon>Hologalegina</taxon>
        <taxon>IRL clade</taxon>
        <taxon>Trifolieae</taxon>
        <taxon>Medicago</taxon>
    </lineage>
</organism>
<keyword evidence="4" id="KW-1185">Reference proteome</keyword>
<reference evidence="3" key="3">
    <citation type="submission" date="2015-04" db="UniProtKB">
        <authorList>
            <consortium name="EnsemblPlants"/>
        </authorList>
    </citation>
    <scope>IDENTIFICATION</scope>
    <source>
        <strain evidence="3">cv. Jemalong A17</strain>
    </source>
</reference>
<evidence type="ECO:0000256" key="1">
    <source>
        <dbReference type="SAM" id="Phobius"/>
    </source>
</evidence>
<reference evidence="2 4" key="1">
    <citation type="journal article" date="2011" name="Nature">
        <title>The Medicago genome provides insight into the evolution of rhizobial symbioses.</title>
        <authorList>
            <person name="Young N.D."/>
            <person name="Debelle F."/>
            <person name="Oldroyd G.E."/>
            <person name="Geurts R."/>
            <person name="Cannon S.B."/>
            <person name="Udvardi M.K."/>
            <person name="Benedito V.A."/>
            <person name="Mayer K.F."/>
            <person name="Gouzy J."/>
            <person name="Schoof H."/>
            <person name="Van de Peer Y."/>
            <person name="Proost S."/>
            <person name="Cook D.R."/>
            <person name="Meyers B.C."/>
            <person name="Spannagl M."/>
            <person name="Cheung F."/>
            <person name="De Mita S."/>
            <person name="Krishnakumar V."/>
            <person name="Gundlach H."/>
            <person name="Zhou S."/>
            <person name="Mudge J."/>
            <person name="Bharti A.K."/>
            <person name="Murray J.D."/>
            <person name="Naoumkina M.A."/>
            <person name="Rosen B."/>
            <person name="Silverstein K.A."/>
            <person name="Tang H."/>
            <person name="Rombauts S."/>
            <person name="Zhao P.X."/>
            <person name="Zhou P."/>
            <person name="Barbe V."/>
            <person name="Bardou P."/>
            <person name="Bechner M."/>
            <person name="Bellec A."/>
            <person name="Berger A."/>
            <person name="Berges H."/>
            <person name="Bidwell S."/>
            <person name="Bisseling T."/>
            <person name="Choisne N."/>
            <person name="Couloux A."/>
            <person name="Denny R."/>
            <person name="Deshpande S."/>
            <person name="Dai X."/>
            <person name="Doyle J.J."/>
            <person name="Dudez A.M."/>
            <person name="Farmer A.D."/>
            <person name="Fouteau S."/>
            <person name="Franken C."/>
            <person name="Gibelin C."/>
            <person name="Gish J."/>
            <person name="Goldstein S."/>
            <person name="Gonzalez A.J."/>
            <person name="Green P.J."/>
            <person name="Hallab A."/>
            <person name="Hartog M."/>
            <person name="Hua A."/>
            <person name="Humphray S.J."/>
            <person name="Jeong D.H."/>
            <person name="Jing Y."/>
            <person name="Jocker A."/>
            <person name="Kenton S.M."/>
            <person name="Kim D.J."/>
            <person name="Klee K."/>
            <person name="Lai H."/>
            <person name="Lang C."/>
            <person name="Lin S."/>
            <person name="Macmil S.L."/>
            <person name="Magdelenat G."/>
            <person name="Matthews L."/>
            <person name="McCorrison J."/>
            <person name="Monaghan E.L."/>
            <person name="Mun J.H."/>
            <person name="Najar F.Z."/>
            <person name="Nicholson C."/>
            <person name="Noirot C."/>
            <person name="O'Bleness M."/>
            <person name="Paule C.R."/>
            <person name="Poulain J."/>
            <person name="Prion F."/>
            <person name="Qin B."/>
            <person name="Qu C."/>
            <person name="Retzel E.F."/>
            <person name="Riddle C."/>
            <person name="Sallet E."/>
            <person name="Samain S."/>
            <person name="Samson N."/>
            <person name="Sanders I."/>
            <person name="Saurat O."/>
            <person name="Scarpelli C."/>
            <person name="Schiex T."/>
            <person name="Segurens B."/>
            <person name="Severin A.J."/>
            <person name="Sherrier D.J."/>
            <person name="Shi R."/>
            <person name="Sims S."/>
            <person name="Singer S.R."/>
            <person name="Sinharoy S."/>
            <person name="Sterck L."/>
            <person name="Viollet A."/>
            <person name="Wang B.B."/>
            <person name="Wang K."/>
            <person name="Wang M."/>
            <person name="Wang X."/>
            <person name="Warfsmann J."/>
            <person name="Weissenbach J."/>
            <person name="White D.D."/>
            <person name="White J.D."/>
            <person name="Wiley G.B."/>
            <person name="Wincker P."/>
            <person name="Xing Y."/>
            <person name="Yang L."/>
            <person name="Yao Z."/>
            <person name="Ying F."/>
            <person name="Zhai J."/>
            <person name="Zhou L."/>
            <person name="Zuber A."/>
            <person name="Denarie J."/>
            <person name="Dixon R.A."/>
            <person name="May G.D."/>
            <person name="Schwartz D.C."/>
            <person name="Rogers J."/>
            <person name="Quetier F."/>
            <person name="Town C.D."/>
            <person name="Roe B.A."/>
        </authorList>
    </citation>
    <scope>NUCLEOTIDE SEQUENCE [LARGE SCALE GENOMIC DNA]</scope>
    <source>
        <strain evidence="2">A17</strain>
        <strain evidence="3 4">cv. Jemalong A17</strain>
    </source>
</reference>
<keyword evidence="1 2" id="KW-0812">Transmembrane</keyword>
<gene>
    <name evidence="2" type="ordered locus">MTR_7g082190</name>
</gene>
<evidence type="ECO:0000313" key="4">
    <source>
        <dbReference type="Proteomes" id="UP000002051"/>
    </source>
</evidence>
<evidence type="ECO:0000313" key="3">
    <source>
        <dbReference type="EnsemblPlants" id="AES80560"/>
    </source>
</evidence>
<dbReference type="AlphaFoldDB" id="G7KUB0"/>
<dbReference type="PaxDb" id="3880-AES80560"/>
<proteinExistence type="predicted"/>
<sequence>MVYGNWVLKKVTAPRSGSFLYFSSTMKVTPTLLLLCLIHLDLLCFDYEFRFGRKKNDTKKEDEWEEKE</sequence>
<dbReference type="EnsemblPlants" id="AES80560">
    <property type="protein sequence ID" value="AES80560"/>
    <property type="gene ID" value="MTR_7g082190"/>
</dbReference>
<keyword evidence="1" id="KW-0472">Membrane</keyword>
<protein>
    <submittedName>
        <fullName evidence="2">Transmembrane protein, putative</fullName>
    </submittedName>
</protein>
<dbReference type="Proteomes" id="UP000002051">
    <property type="component" value="Unassembled WGS sequence"/>
</dbReference>
<dbReference type="EMBL" id="CM001223">
    <property type="protein sequence ID" value="AES80560.1"/>
    <property type="molecule type" value="Genomic_DNA"/>
</dbReference>
<keyword evidence="1" id="KW-1133">Transmembrane helix</keyword>
<accession>G7KUB0</accession>
<dbReference type="HOGENOM" id="CLU_2797832_0_0_1"/>
<name>G7KUB0_MEDTR</name>
<evidence type="ECO:0000313" key="2">
    <source>
        <dbReference type="EMBL" id="AES80560.1"/>
    </source>
</evidence>
<reference evidence="2 4" key="2">
    <citation type="journal article" date="2014" name="BMC Genomics">
        <title>An improved genome release (version Mt4.0) for the model legume Medicago truncatula.</title>
        <authorList>
            <person name="Tang H."/>
            <person name="Krishnakumar V."/>
            <person name="Bidwell S."/>
            <person name="Rosen B."/>
            <person name="Chan A."/>
            <person name="Zhou S."/>
            <person name="Gentzbittel L."/>
            <person name="Childs K.L."/>
            <person name="Yandell M."/>
            <person name="Gundlach H."/>
            <person name="Mayer K.F."/>
            <person name="Schwartz D.C."/>
            <person name="Town C.D."/>
        </authorList>
    </citation>
    <scope>GENOME REANNOTATION</scope>
    <source>
        <strain evidence="3 4">cv. Jemalong A17</strain>
    </source>
</reference>
<feature type="transmembrane region" description="Helical" evidence="1">
    <location>
        <begin position="20"/>
        <end position="45"/>
    </location>
</feature>